<feature type="compositionally biased region" description="Acidic residues" evidence="5">
    <location>
        <begin position="208"/>
        <end position="217"/>
    </location>
</feature>
<feature type="compositionally biased region" description="Polar residues" evidence="5">
    <location>
        <begin position="186"/>
        <end position="198"/>
    </location>
</feature>
<comment type="caution">
    <text evidence="7">The sequence shown here is derived from an EMBL/GenBank/DDBJ whole genome shotgun (WGS) entry which is preliminary data.</text>
</comment>
<evidence type="ECO:0000256" key="1">
    <source>
        <dbReference type="ARBA" id="ARBA00004123"/>
    </source>
</evidence>
<dbReference type="SUPFAM" id="SSF47113">
    <property type="entry name" value="Histone-fold"/>
    <property type="match status" value="1"/>
</dbReference>
<dbReference type="GO" id="GO:0031490">
    <property type="term" value="F:chromatin DNA binding"/>
    <property type="evidence" value="ECO:0007669"/>
    <property type="project" value="TreeGrafter"/>
</dbReference>
<evidence type="ECO:0000256" key="4">
    <source>
        <dbReference type="ARBA" id="ARBA00042096"/>
    </source>
</evidence>
<feature type="compositionally biased region" description="Low complexity" evidence="5">
    <location>
        <begin position="128"/>
        <end position="141"/>
    </location>
</feature>
<evidence type="ECO:0000259" key="6">
    <source>
        <dbReference type="Pfam" id="PF00808"/>
    </source>
</evidence>
<feature type="region of interest" description="Disordered" evidence="5">
    <location>
        <begin position="100"/>
        <end position="217"/>
    </location>
</feature>
<evidence type="ECO:0000313" key="8">
    <source>
        <dbReference type="Proteomes" id="UP000823405"/>
    </source>
</evidence>
<dbReference type="Gene3D" id="1.10.20.10">
    <property type="entry name" value="Histone, subunit A"/>
    <property type="match status" value="1"/>
</dbReference>
<evidence type="ECO:0000256" key="2">
    <source>
        <dbReference type="ARBA" id="ARBA00023242"/>
    </source>
</evidence>
<dbReference type="GO" id="GO:0046982">
    <property type="term" value="F:protein heterodimerization activity"/>
    <property type="evidence" value="ECO:0007669"/>
    <property type="project" value="InterPro"/>
</dbReference>
<dbReference type="PANTHER" id="PTHR46172">
    <property type="entry name" value="DNA POLYMERASE EPSILON SUBUNIT 3"/>
    <property type="match status" value="1"/>
</dbReference>
<name>A0A9P6RCU6_9FUNG</name>
<keyword evidence="8" id="KW-1185">Reference proteome</keyword>
<evidence type="ECO:0000256" key="3">
    <source>
        <dbReference type="ARBA" id="ARBA00039775"/>
    </source>
</evidence>
<evidence type="ECO:0000313" key="7">
    <source>
        <dbReference type="EMBL" id="KAG0315096.1"/>
    </source>
</evidence>
<comment type="subcellular location">
    <subcellularLocation>
        <location evidence="1">Nucleus</location>
    </subcellularLocation>
</comment>
<dbReference type="AlphaFoldDB" id="A0A9P6RCU6"/>
<accession>A0A9P6RCU6</accession>
<protein>
    <recommendedName>
        <fullName evidence="3">DNA polymerase epsilon subunit D</fullName>
    </recommendedName>
    <alternativeName>
        <fullName evidence="4">DNA polymerase II subunit D</fullName>
    </alternativeName>
</protein>
<dbReference type="Pfam" id="PF00808">
    <property type="entry name" value="CBFD_NFYB_HMF"/>
    <property type="match status" value="1"/>
</dbReference>
<reference evidence="7" key="1">
    <citation type="journal article" date="2020" name="Fungal Divers.">
        <title>Resolving the Mortierellaceae phylogeny through synthesis of multi-gene phylogenetics and phylogenomics.</title>
        <authorList>
            <person name="Vandepol N."/>
            <person name="Liber J."/>
            <person name="Desiro A."/>
            <person name="Na H."/>
            <person name="Kennedy M."/>
            <person name="Barry K."/>
            <person name="Grigoriev I.V."/>
            <person name="Miller A.N."/>
            <person name="O'Donnell K."/>
            <person name="Stajich J.E."/>
            <person name="Bonito G."/>
        </authorList>
    </citation>
    <scope>NUCLEOTIDE SEQUENCE</scope>
    <source>
        <strain evidence="7">NVP60</strain>
    </source>
</reference>
<organism evidence="7 8">
    <name type="scientific">Linnemannia gamsii</name>
    <dbReference type="NCBI Taxonomy" id="64522"/>
    <lineage>
        <taxon>Eukaryota</taxon>
        <taxon>Fungi</taxon>
        <taxon>Fungi incertae sedis</taxon>
        <taxon>Mucoromycota</taxon>
        <taxon>Mortierellomycotina</taxon>
        <taxon>Mortierellomycetes</taxon>
        <taxon>Mortierellales</taxon>
        <taxon>Mortierellaceae</taxon>
        <taxon>Linnemannia</taxon>
    </lineage>
</organism>
<feature type="domain" description="Transcription factor CBF/NF-Y/archaeal histone" evidence="6">
    <location>
        <begin position="9"/>
        <end position="73"/>
    </location>
</feature>
<dbReference type="GO" id="GO:0006272">
    <property type="term" value="P:leading strand elongation"/>
    <property type="evidence" value="ECO:0007669"/>
    <property type="project" value="TreeGrafter"/>
</dbReference>
<dbReference type="OrthoDB" id="1707486at2759"/>
<dbReference type="PANTHER" id="PTHR46172:SF1">
    <property type="entry name" value="DNA POLYMERASE EPSILON SUBUNIT 3"/>
    <property type="match status" value="1"/>
</dbReference>
<keyword evidence="2" id="KW-0539">Nucleus</keyword>
<dbReference type="GO" id="GO:0008623">
    <property type="term" value="C:CHRAC"/>
    <property type="evidence" value="ECO:0007669"/>
    <property type="project" value="TreeGrafter"/>
</dbReference>
<gene>
    <name evidence="7" type="ORF">BGZ97_008598</name>
</gene>
<dbReference type="EMBL" id="JAAAIN010000397">
    <property type="protein sequence ID" value="KAG0315096.1"/>
    <property type="molecule type" value="Genomic_DNA"/>
</dbReference>
<dbReference type="GO" id="GO:0031507">
    <property type="term" value="P:heterochromatin formation"/>
    <property type="evidence" value="ECO:0007669"/>
    <property type="project" value="TreeGrafter"/>
</dbReference>
<dbReference type="GO" id="GO:0008622">
    <property type="term" value="C:epsilon DNA polymerase complex"/>
    <property type="evidence" value="ECO:0007669"/>
    <property type="project" value="TreeGrafter"/>
</dbReference>
<dbReference type="GO" id="GO:0006974">
    <property type="term" value="P:DNA damage response"/>
    <property type="evidence" value="ECO:0007669"/>
    <property type="project" value="TreeGrafter"/>
</dbReference>
<sequence>MSTSIEDNELPKAILTRIMKQALPENTNIQANAKLAMTKSTTLFINYLTSAANEEAANAGHKIVSGAHVLKALEAVDLEEMLPRLTEELQAFQSIQRSKRATAAQAAKEKDGSSSAGSKKRKPAADESSTAAKSRKSSTSANPRDGQETPSDIHSDDEDKEDDGEEEEEEEEEEDDDEEGDDADVSESSRGKSLNMNDPEQEEKQGDADEDDDSDGF</sequence>
<dbReference type="Proteomes" id="UP000823405">
    <property type="component" value="Unassembled WGS sequence"/>
</dbReference>
<dbReference type="InterPro" id="IPR009072">
    <property type="entry name" value="Histone-fold"/>
</dbReference>
<dbReference type="CDD" id="cd22928">
    <property type="entry name" value="HFD_POLE3_DPB4"/>
    <property type="match status" value="1"/>
</dbReference>
<feature type="compositionally biased region" description="Acidic residues" evidence="5">
    <location>
        <begin position="155"/>
        <end position="185"/>
    </location>
</feature>
<feature type="compositionally biased region" description="Basic and acidic residues" evidence="5">
    <location>
        <begin position="145"/>
        <end position="154"/>
    </location>
</feature>
<dbReference type="InterPro" id="IPR003958">
    <property type="entry name" value="CBFA_NFYB_domain"/>
</dbReference>
<dbReference type="InterPro" id="IPR051377">
    <property type="entry name" value="DNA_Pol-Epsilon_Subunit"/>
</dbReference>
<proteinExistence type="predicted"/>
<evidence type="ECO:0000256" key="5">
    <source>
        <dbReference type="SAM" id="MobiDB-lite"/>
    </source>
</evidence>